<keyword evidence="5" id="KW-0408">Iron</keyword>
<dbReference type="EMBL" id="SNYJ01000020">
    <property type="protein sequence ID" value="TDQ36073.1"/>
    <property type="molecule type" value="Genomic_DNA"/>
</dbReference>
<keyword evidence="3" id="KW-0227">DNA damage</keyword>
<accession>A0A4R6TV17</accession>
<evidence type="ECO:0000313" key="9">
    <source>
        <dbReference type="EMBL" id="TDQ36073.1"/>
    </source>
</evidence>
<protein>
    <submittedName>
        <fullName evidence="9">DNA polymerase</fullName>
    </submittedName>
</protein>
<dbReference type="PANTHER" id="PTHR33693:SF1">
    <property type="entry name" value="TYPE-4 URACIL-DNA GLYCOSYLASE"/>
    <property type="match status" value="1"/>
</dbReference>
<gene>
    <name evidence="9" type="ORF">EV213_1204</name>
</gene>
<keyword evidence="6" id="KW-0411">Iron-sulfur</keyword>
<dbReference type="Pfam" id="PF03167">
    <property type="entry name" value="UDG"/>
    <property type="match status" value="1"/>
</dbReference>
<dbReference type="SMART" id="SM00986">
    <property type="entry name" value="UDG"/>
    <property type="match status" value="1"/>
</dbReference>
<keyword evidence="1" id="KW-0004">4Fe-4S</keyword>
<evidence type="ECO:0000256" key="5">
    <source>
        <dbReference type="ARBA" id="ARBA00023004"/>
    </source>
</evidence>
<dbReference type="SUPFAM" id="SSF52141">
    <property type="entry name" value="Uracil-DNA glycosylase-like"/>
    <property type="match status" value="1"/>
</dbReference>
<keyword evidence="10" id="KW-1185">Reference proteome</keyword>
<dbReference type="RefSeq" id="WP_133581813.1">
    <property type="nucleotide sequence ID" value="NZ_SNYJ01000020.1"/>
</dbReference>
<dbReference type="Proteomes" id="UP000295632">
    <property type="component" value="Unassembled WGS sequence"/>
</dbReference>
<dbReference type="Gene3D" id="3.40.470.10">
    <property type="entry name" value="Uracil-DNA glycosylase-like domain"/>
    <property type="match status" value="1"/>
</dbReference>
<name>A0A4R6TV17_9BACI</name>
<evidence type="ECO:0000256" key="1">
    <source>
        <dbReference type="ARBA" id="ARBA00022485"/>
    </source>
</evidence>
<dbReference type="SMART" id="SM00987">
    <property type="entry name" value="UreE_C"/>
    <property type="match status" value="1"/>
</dbReference>
<dbReference type="GO" id="GO:0046872">
    <property type="term" value="F:metal ion binding"/>
    <property type="evidence" value="ECO:0007669"/>
    <property type="project" value="UniProtKB-KW"/>
</dbReference>
<evidence type="ECO:0000256" key="3">
    <source>
        <dbReference type="ARBA" id="ARBA00022763"/>
    </source>
</evidence>
<evidence type="ECO:0000313" key="10">
    <source>
        <dbReference type="Proteomes" id="UP000295632"/>
    </source>
</evidence>
<sequence length="212" mass="23390">MHHFIAEAKKRIAPFPCEGFVVGSGDEDASIMLVGEAPGKTEVDTGAPFTGRAGKVLDEHLALAELTRKDVFITSVVRSRPYQVNGKRDKLGKLPNRAPSKKEIAAHAPFLDAQIRVVRPQLLVPLGNVGLRRLIGDRAKITVVHGKHLVQPILTYQDETYTFSSQRHELWPMFHPAATLHNPNLRPVVRQDWISFGEAIKAGLISGKGRSN</sequence>
<evidence type="ECO:0000256" key="4">
    <source>
        <dbReference type="ARBA" id="ARBA00022801"/>
    </source>
</evidence>
<organism evidence="9 10">
    <name type="scientific">Aureibacillus halotolerans</name>
    <dbReference type="NCBI Taxonomy" id="1508390"/>
    <lineage>
        <taxon>Bacteria</taxon>
        <taxon>Bacillati</taxon>
        <taxon>Bacillota</taxon>
        <taxon>Bacilli</taxon>
        <taxon>Bacillales</taxon>
        <taxon>Bacillaceae</taxon>
        <taxon>Aureibacillus</taxon>
    </lineage>
</organism>
<dbReference type="AlphaFoldDB" id="A0A4R6TV17"/>
<dbReference type="PANTHER" id="PTHR33693">
    <property type="entry name" value="TYPE-5 URACIL-DNA GLYCOSYLASE"/>
    <property type="match status" value="1"/>
</dbReference>
<comment type="caution">
    <text evidence="9">The sequence shown here is derived from an EMBL/GenBank/DDBJ whole genome shotgun (WGS) entry which is preliminary data.</text>
</comment>
<keyword evidence="2" id="KW-0479">Metal-binding</keyword>
<dbReference type="CDD" id="cd10030">
    <property type="entry name" value="UDG-F4_TTUDGA_SPO1dp_like"/>
    <property type="match status" value="1"/>
</dbReference>
<keyword evidence="4" id="KW-0378">Hydrolase</keyword>
<dbReference type="InterPro" id="IPR036895">
    <property type="entry name" value="Uracil-DNA_glycosylase-like_sf"/>
</dbReference>
<reference evidence="9 10" key="1">
    <citation type="submission" date="2019-03" db="EMBL/GenBank/DDBJ databases">
        <title>Genomic Encyclopedia of Type Strains, Phase IV (KMG-IV): sequencing the most valuable type-strain genomes for metagenomic binning, comparative biology and taxonomic classification.</title>
        <authorList>
            <person name="Goeker M."/>
        </authorList>
    </citation>
    <scope>NUCLEOTIDE SEQUENCE [LARGE SCALE GENOMIC DNA]</scope>
    <source>
        <strain evidence="9 10">DSM 28697</strain>
    </source>
</reference>
<dbReference type="GO" id="GO:0051539">
    <property type="term" value="F:4 iron, 4 sulfur cluster binding"/>
    <property type="evidence" value="ECO:0007669"/>
    <property type="project" value="UniProtKB-KW"/>
</dbReference>
<dbReference type="GO" id="GO:0006281">
    <property type="term" value="P:DNA repair"/>
    <property type="evidence" value="ECO:0007669"/>
    <property type="project" value="UniProtKB-KW"/>
</dbReference>
<dbReference type="InterPro" id="IPR051536">
    <property type="entry name" value="UDG_Type-4/5"/>
</dbReference>
<evidence type="ECO:0000256" key="6">
    <source>
        <dbReference type="ARBA" id="ARBA00023014"/>
    </source>
</evidence>
<dbReference type="InterPro" id="IPR005122">
    <property type="entry name" value="Uracil-DNA_glycosylase-like"/>
</dbReference>
<keyword evidence="7" id="KW-0234">DNA repair</keyword>
<feature type="domain" description="Uracil-DNA glycosylase-like" evidence="8">
    <location>
        <begin position="22"/>
        <end position="194"/>
    </location>
</feature>
<dbReference type="GO" id="GO:0097506">
    <property type="term" value="F:deaminated base DNA N-glycosylase activity"/>
    <property type="evidence" value="ECO:0007669"/>
    <property type="project" value="UniProtKB-ARBA"/>
</dbReference>
<evidence type="ECO:0000256" key="7">
    <source>
        <dbReference type="ARBA" id="ARBA00023204"/>
    </source>
</evidence>
<proteinExistence type="predicted"/>
<dbReference type="OrthoDB" id="5290748at2"/>
<evidence type="ECO:0000259" key="8">
    <source>
        <dbReference type="SMART" id="SM00986"/>
    </source>
</evidence>
<evidence type="ECO:0000256" key="2">
    <source>
        <dbReference type="ARBA" id="ARBA00022723"/>
    </source>
</evidence>